<gene>
    <name evidence="2" type="ORF">PUR29_04810</name>
</gene>
<accession>A0ABU9ZN87</accession>
<evidence type="ECO:0008006" key="4">
    <source>
        <dbReference type="Google" id="ProtNLM"/>
    </source>
</evidence>
<keyword evidence="1" id="KW-0472">Membrane</keyword>
<comment type="caution">
    <text evidence="2">The sequence shown here is derived from an EMBL/GenBank/DDBJ whole genome shotgun (WGS) entry which is preliminary data.</text>
</comment>
<sequence length="48" mass="5264">MELANPWRQPRGRRLPSRERMLLLLTGTAIGAVGIVLSGAELLGHWLG</sequence>
<evidence type="ECO:0000313" key="2">
    <source>
        <dbReference type="EMBL" id="MEN3232924.1"/>
    </source>
</evidence>
<reference evidence="2 3" key="1">
    <citation type="journal article" date="2023" name="PLoS ONE">
        <title>Complete genome assembly of Hawai'i environmental nontuberculous mycobacteria reveals unexpected co-isolation with methylobacteria.</title>
        <authorList>
            <person name="Hendrix J."/>
            <person name="Epperson L.E."/>
            <person name="Tong E.I."/>
            <person name="Chan Y.L."/>
            <person name="Hasan N.A."/>
            <person name="Dawrs S.N."/>
            <person name="Norton G.J."/>
            <person name="Virdi R."/>
            <person name="Crooks J.L."/>
            <person name="Chan E.D."/>
            <person name="Honda J.R."/>
            <person name="Strong M."/>
        </authorList>
    </citation>
    <scope>NUCLEOTIDE SEQUENCE [LARGE SCALE GENOMIC DNA]</scope>
    <source>
        <strain evidence="2 3">NJH_HI04-1</strain>
    </source>
</reference>
<proteinExistence type="predicted"/>
<evidence type="ECO:0000256" key="1">
    <source>
        <dbReference type="SAM" id="Phobius"/>
    </source>
</evidence>
<feature type="transmembrane region" description="Helical" evidence="1">
    <location>
        <begin position="21"/>
        <end position="40"/>
    </location>
</feature>
<organism evidence="2 3">
    <name type="scientific">Methylobacterium ajmalii</name>
    <dbReference type="NCBI Taxonomy" id="2738439"/>
    <lineage>
        <taxon>Bacteria</taxon>
        <taxon>Pseudomonadati</taxon>
        <taxon>Pseudomonadota</taxon>
        <taxon>Alphaproteobacteria</taxon>
        <taxon>Hyphomicrobiales</taxon>
        <taxon>Methylobacteriaceae</taxon>
        <taxon>Methylobacterium</taxon>
    </lineage>
</organism>
<name>A0ABU9ZN87_9HYPH</name>
<keyword evidence="1" id="KW-0812">Transmembrane</keyword>
<dbReference type="Proteomes" id="UP001407347">
    <property type="component" value="Unassembled WGS sequence"/>
</dbReference>
<keyword evidence="3" id="KW-1185">Reference proteome</keyword>
<keyword evidence="1" id="KW-1133">Transmembrane helix</keyword>
<protein>
    <recommendedName>
        <fullName evidence="4">Chloride channel protein</fullName>
    </recommendedName>
</protein>
<dbReference type="EMBL" id="JAQYXP010000001">
    <property type="protein sequence ID" value="MEN3232924.1"/>
    <property type="molecule type" value="Genomic_DNA"/>
</dbReference>
<dbReference type="RefSeq" id="WP_167543900.1">
    <property type="nucleotide sequence ID" value="NZ_JACWCT010000089.1"/>
</dbReference>
<evidence type="ECO:0000313" key="3">
    <source>
        <dbReference type="Proteomes" id="UP001407347"/>
    </source>
</evidence>